<protein>
    <submittedName>
        <fullName evidence="1">Alpha/beta hydrolase</fullName>
    </submittedName>
</protein>
<dbReference type="Pfam" id="PF01734">
    <property type="entry name" value="Patatin"/>
    <property type="match status" value="1"/>
</dbReference>
<evidence type="ECO:0000313" key="1">
    <source>
        <dbReference type="EMBL" id="ARP99795.1"/>
    </source>
</evidence>
<evidence type="ECO:0000313" key="2">
    <source>
        <dbReference type="Proteomes" id="UP000194137"/>
    </source>
</evidence>
<organism evidence="1 2">
    <name type="scientific">Pseudorhodoplanes sinuspersici</name>
    <dbReference type="NCBI Taxonomy" id="1235591"/>
    <lineage>
        <taxon>Bacteria</taxon>
        <taxon>Pseudomonadati</taxon>
        <taxon>Pseudomonadota</taxon>
        <taxon>Alphaproteobacteria</taxon>
        <taxon>Hyphomicrobiales</taxon>
        <taxon>Pseudorhodoplanes</taxon>
    </lineage>
</organism>
<dbReference type="AlphaFoldDB" id="A0A1W6ZRA3"/>
<dbReference type="GO" id="GO:0016787">
    <property type="term" value="F:hydrolase activity"/>
    <property type="evidence" value="ECO:0007669"/>
    <property type="project" value="UniProtKB-KW"/>
</dbReference>
<dbReference type="Gene3D" id="3.40.1090.10">
    <property type="entry name" value="Cytosolic phospholipase A2 catalytic domain"/>
    <property type="match status" value="1"/>
</dbReference>
<proteinExistence type="predicted"/>
<keyword evidence="1" id="KW-0378">Hydrolase</keyword>
<reference evidence="1 2" key="1">
    <citation type="submission" date="2017-05" db="EMBL/GenBank/DDBJ databases">
        <title>Full genome sequence of Pseudorhodoplanes sinuspersici.</title>
        <authorList>
            <person name="Dastgheib S.M.M."/>
            <person name="Shavandi M."/>
            <person name="Tirandaz H."/>
        </authorList>
    </citation>
    <scope>NUCLEOTIDE SEQUENCE [LARGE SCALE GENOMIC DNA]</scope>
    <source>
        <strain evidence="1 2">RIPI110</strain>
    </source>
</reference>
<keyword evidence="2" id="KW-1185">Reference proteome</keyword>
<dbReference type="GO" id="GO:0006629">
    <property type="term" value="P:lipid metabolic process"/>
    <property type="evidence" value="ECO:0007669"/>
    <property type="project" value="InterPro"/>
</dbReference>
<dbReference type="EMBL" id="CP021112">
    <property type="protein sequence ID" value="ARP99795.1"/>
    <property type="molecule type" value="Genomic_DNA"/>
</dbReference>
<dbReference type="STRING" id="1235591.CAK95_12400"/>
<name>A0A1W6ZRA3_9HYPH</name>
<accession>A0A1W6ZRA3</accession>
<dbReference type="RefSeq" id="WP_086088199.1">
    <property type="nucleotide sequence ID" value="NZ_CP021112.1"/>
</dbReference>
<dbReference type="Proteomes" id="UP000194137">
    <property type="component" value="Chromosome"/>
</dbReference>
<gene>
    <name evidence="1" type="ORF">CAK95_12400</name>
</gene>
<dbReference type="InterPro" id="IPR002641">
    <property type="entry name" value="PNPLA_dom"/>
</dbReference>
<dbReference type="InterPro" id="IPR016035">
    <property type="entry name" value="Acyl_Trfase/lysoPLipase"/>
</dbReference>
<dbReference type="OrthoDB" id="7324613at2"/>
<dbReference type="SUPFAM" id="SSF52151">
    <property type="entry name" value="FabD/lysophospholipase-like"/>
    <property type="match status" value="1"/>
</dbReference>
<sequence length="358" mass="40698">MKRAITLAGGGPAAGLHIGALKRLEEANINFDVWALSCIGAWVGIVYNQFEKGHQADRTYEFFRNGVFRDDVSYSRFPINTVFGPDWGTIGKAAMEFFLDPRSYQNLWLPDKVMKSAQETLNFLDDRSKWNEGDANNWILNHVMAVNPFVRFWTSMMYLSNVDGLSRIYYPGSSFLNAIDFRCLSEKDKPFIFHNAWNLSKQKLELFSNHPGDGYRPITAQTLCACSALPFVEGTVDIDGDTYCEGALIDTVNFWRLLEDNKDLDEIWVSRIVDATQVKAPKNLTEALGNLCMLFAATVGEDDIKLFKHHVREEGKWHGRIIEIKVDANINFDWSHANLDNGWDRGYHAAGEALKNYS</sequence>
<dbReference type="KEGG" id="psin:CAK95_12400"/>